<evidence type="ECO:0000313" key="3">
    <source>
        <dbReference type="Proteomes" id="UP000003327"/>
    </source>
</evidence>
<evidence type="ECO:0000313" key="2">
    <source>
        <dbReference type="EMBL" id="EEX17942.1"/>
    </source>
</evidence>
<protein>
    <submittedName>
        <fullName evidence="2">Uncharacterized protein</fullName>
    </submittedName>
</protein>
<feature type="transmembrane region" description="Helical" evidence="1">
    <location>
        <begin position="42"/>
        <end position="66"/>
    </location>
</feature>
<gene>
    <name evidence="2" type="ORF">HMPREF0973_02249</name>
</gene>
<keyword evidence="1" id="KW-0812">Transmembrane</keyword>
<dbReference type="AlphaFoldDB" id="C9MRJ2"/>
<dbReference type="HOGENOM" id="CLU_2754574_0_0_10"/>
<sequence>MRKAFLHIKETPYSNRGSSLLIYYKLNFCYIKRNVLKDKHTFNTFLSLIILLSKENYIFLILYFFLNFSA</sequence>
<reference evidence="2 3" key="1">
    <citation type="submission" date="2009-09" db="EMBL/GenBank/DDBJ databases">
        <authorList>
            <person name="Weinstock G."/>
            <person name="Sodergren E."/>
            <person name="Clifton S."/>
            <person name="Fulton L."/>
            <person name="Fulton B."/>
            <person name="Courtney L."/>
            <person name="Fronick C."/>
            <person name="Harrison M."/>
            <person name="Strong C."/>
            <person name="Farmer C."/>
            <person name="Delahaunty K."/>
            <person name="Markovic C."/>
            <person name="Hall O."/>
            <person name="Minx P."/>
            <person name="Tomlinson C."/>
            <person name="Mitreva M."/>
            <person name="Nelson J."/>
            <person name="Hou S."/>
            <person name="Wollam A."/>
            <person name="Pepin K.H."/>
            <person name="Johnson M."/>
            <person name="Bhonagiri V."/>
            <person name="Nash W.E."/>
            <person name="Warren W."/>
            <person name="Chinwalla A."/>
            <person name="Mardis E.R."/>
            <person name="Wilson R.K."/>
        </authorList>
    </citation>
    <scope>NUCLEOTIDE SEQUENCE [LARGE SCALE GENOMIC DNA]</scope>
    <source>
        <strain evidence="2 3">F0319</strain>
    </source>
</reference>
<proteinExistence type="predicted"/>
<keyword evidence="3" id="KW-1185">Reference proteome</keyword>
<keyword evidence="1" id="KW-0472">Membrane</keyword>
<dbReference type="EMBL" id="ACVA01000049">
    <property type="protein sequence ID" value="EEX17942.1"/>
    <property type="molecule type" value="Genomic_DNA"/>
</dbReference>
<keyword evidence="1" id="KW-1133">Transmembrane helix</keyword>
<accession>C9MRJ2</accession>
<name>C9MRJ2_9BACT</name>
<dbReference type="Proteomes" id="UP000003327">
    <property type="component" value="Unassembled WGS sequence"/>
</dbReference>
<evidence type="ECO:0000256" key="1">
    <source>
        <dbReference type="SAM" id="Phobius"/>
    </source>
</evidence>
<organism evidence="2 3">
    <name type="scientific">Prevotella veroralis F0319</name>
    <dbReference type="NCBI Taxonomy" id="649761"/>
    <lineage>
        <taxon>Bacteria</taxon>
        <taxon>Pseudomonadati</taxon>
        <taxon>Bacteroidota</taxon>
        <taxon>Bacteroidia</taxon>
        <taxon>Bacteroidales</taxon>
        <taxon>Prevotellaceae</taxon>
        <taxon>Prevotella</taxon>
    </lineage>
</organism>
<comment type="caution">
    <text evidence="2">The sequence shown here is derived from an EMBL/GenBank/DDBJ whole genome shotgun (WGS) entry which is preliminary data.</text>
</comment>